<feature type="non-terminal residue" evidence="2">
    <location>
        <position position="1138"/>
    </location>
</feature>
<feature type="compositionally biased region" description="Basic and acidic residues" evidence="1">
    <location>
        <begin position="1019"/>
        <end position="1095"/>
    </location>
</feature>
<gene>
    <name evidence="2" type="ORF">PMAYCL1PPCAC_12722</name>
</gene>
<feature type="compositionally biased region" description="Polar residues" evidence="1">
    <location>
        <begin position="836"/>
        <end position="850"/>
    </location>
</feature>
<feature type="compositionally biased region" description="Low complexity" evidence="1">
    <location>
        <begin position="896"/>
        <end position="963"/>
    </location>
</feature>
<feature type="compositionally biased region" description="Polar residues" evidence="1">
    <location>
        <begin position="692"/>
        <end position="712"/>
    </location>
</feature>
<protein>
    <submittedName>
        <fullName evidence="2">Uncharacterized protein</fullName>
    </submittedName>
</protein>
<feature type="region of interest" description="Disordered" evidence="1">
    <location>
        <begin position="684"/>
        <end position="876"/>
    </location>
</feature>
<feature type="compositionally biased region" description="Polar residues" evidence="1">
    <location>
        <begin position="785"/>
        <end position="794"/>
    </location>
</feature>
<feature type="compositionally biased region" description="Low complexity" evidence="1">
    <location>
        <begin position="795"/>
        <end position="805"/>
    </location>
</feature>
<organism evidence="2 3">
    <name type="scientific">Pristionchus mayeri</name>
    <dbReference type="NCBI Taxonomy" id="1317129"/>
    <lineage>
        <taxon>Eukaryota</taxon>
        <taxon>Metazoa</taxon>
        <taxon>Ecdysozoa</taxon>
        <taxon>Nematoda</taxon>
        <taxon>Chromadorea</taxon>
        <taxon>Rhabditida</taxon>
        <taxon>Rhabditina</taxon>
        <taxon>Diplogasteromorpha</taxon>
        <taxon>Diplogasteroidea</taxon>
        <taxon>Neodiplogasteridae</taxon>
        <taxon>Pristionchus</taxon>
    </lineage>
</organism>
<accession>A0AAN5CFY3</accession>
<comment type="caution">
    <text evidence="2">The sequence shown here is derived from an EMBL/GenBank/DDBJ whole genome shotgun (WGS) entry which is preliminary data.</text>
</comment>
<feature type="region of interest" description="Disordered" evidence="1">
    <location>
        <begin position="979"/>
        <end position="1138"/>
    </location>
</feature>
<evidence type="ECO:0000256" key="1">
    <source>
        <dbReference type="SAM" id="MobiDB-lite"/>
    </source>
</evidence>
<feature type="region of interest" description="Disordered" evidence="1">
    <location>
        <begin position="896"/>
        <end position="964"/>
    </location>
</feature>
<dbReference type="EMBL" id="BTRK01000003">
    <property type="protein sequence ID" value="GMR42527.1"/>
    <property type="molecule type" value="Genomic_DNA"/>
</dbReference>
<keyword evidence="3" id="KW-1185">Reference proteome</keyword>
<feature type="compositionally biased region" description="Low complexity" evidence="1">
    <location>
        <begin position="852"/>
        <end position="870"/>
    </location>
</feature>
<reference evidence="3" key="1">
    <citation type="submission" date="2022-10" db="EMBL/GenBank/DDBJ databases">
        <title>Genome assembly of Pristionchus species.</title>
        <authorList>
            <person name="Yoshida K."/>
            <person name="Sommer R.J."/>
        </authorList>
    </citation>
    <scope>NUCLEOTIDE SEQUENCE [LARGE SCALE GENOMIC DNA]</scope>
    <source>
        <strain evidence="3">RS5460</strain>
    </source>
</reference>
<dbReference type="Proteomes" id="UP001328107">
    <property type="component" value="Unassembled WGS sequence"/>
</dbReference>
<feature type="compositionally biased region" description="Polar residues" evidence="1">
    <location>
        <begin position="813"/>
        <end position="822"/>
    </location>
</feature>
<proteinExistence type="predicted"/>
<name>A0AAN5CFY3_9BILA</name>
<evidence type="ECO:0000313" key="3">
    <source>
        <dbReference type="Proteomes" id="UP001328107"/>
    </source>
</evidence>
<dbReference type="AlphaFoldDB" id="A0AAN5CFY3"/>
<evidence type="ECO:0000313" key="2">
    <source>
        <dbReference type="EMBL" id="GMR42527.1"/>
    </source>
</evidence>
<feature type="compositionally biased region" description="Low complexity" evidence="1">
    <location>
        <begin position="746"/>
        <end position="760"/>
    </location>
</feature>
<sequence>MAVPTGIPVEQSIGEIDAEIRMEDIRQSPAARLKLEHFHAVIKRNLMDKKLNYEAEHRKEILEGLRHMKRRLPAETGTSLIKKLGNLAEKNLDCTYKNEKNTFSMTSDDLTLSIQHNNDQAIGARISYFGNEFPIDNEITRRINENQWEDLRIVLHSMLRTVPSTASKDMKQKLCRYRLNLERSLMSKWNRPETATISQLNESSVGWPAAGTSVRPMRIFIYGEPGLEFDMKNKGIGTIDPENGEVGYAEIVIVEGEKEMGEKVFSCDGSTFSFPGVVKLELSTRWILTAHTLERLGSVGARPASILQKTNMIRLIGNCQMKDGDIELVGNELNRDIRYLVKGEGSERDVIIDALLVEDGRRLEEVLLILHQQAVFNSSWESVVASCCIKPASSSHSVLFELNTGGCNWEIVFNGNGSMFHLRLNPSTTRLWTVNILSNHNGKLNDLADEIEGAFNGTWCLSKCLAHLLNRLDISGYEWKADSAMDTSLPLLDYSLQYESKVGPAWLRKETPFLPPPTKHEYRVVLPKGRCPLLSMMREVKPRKPLKVAKPRPQLSNPTVPPLRVNRLDAGLPPLHPHSTQTPFNHIENMMKGVDDGNRSNVSSMGSMDGGSPIYGNMSYSAPSMGQRVGVAPGTSPLVRGGMGVTMGGVNTAIPSYGAPQQEMMRQQMIRQQSNVSLTNSGVFDFQDESRGSSPSSVNEFSPGSGYGSQFSGYAPPQSPLVRGATASKPRRSRGRKAGNVGDRTPGSSIDSPSPSGFSPDTKRPKSGPGSRGGRGSRGKRGISMDQSMSPFQRSVSEMSNSMSSPLAPSVTPLHSQQSFDEATSDEECDPPPFSRSLSTVHPPTASTVVAPSRLSSTPSSSSFTISSSPLATPVSQPLASSSIISVVPSPLVPLPTSTPTLSSVLSAPSVLPPSLTSTPPISLPSSIPSSVPSSSPSIPSSLSSSLPPSSSSPHPSSTTPSLIKRKSSLELIVGQLSATQSKKKAALSGGTNDLFDTGLEDSSPHSSHLTAPVLFAETKTESPKKEGTEEKIVLKLKKSAKEPKKKEKNPEKEKEKEKKKEDKSVKSGEERDRKRKADSSSKEKKDKEAKKAKIVDPPLIGASESCVTKMGMLKGFKIPKTKGPGDVSMASSSSSSS</sequence>